<evidence type="ECO:0000256" key="6">
    <source>
        <dbReference type="ARBA" id="ARBA00035294"/>
    </source>
</evidence>
<dbReference type="PROSITE" id="PS01048">
    <property type="entry name" value="RIBOSOMAL_S6"/>
    <property type="match status" value="1"/>
</dbReference>
<dbReference type="EMBL" id="NMUJ01000045">
    <property type="protein sequence ID" value="OYV02863.1"/>
    <property type="molecule type" value="Genomic_DNA"/>
</dbReference>
<dbReference type="Pfam" id="PF01250">
    <property type="entry name" value="Ribosomal_S6"/>
    <property type="match status" value="1"/>
</dbReference>
<organism evidence="8 9">
    <name type="scientific">candidate division WOR-3 bacterium 4484_18</name>
    <dbReference type="NCBI Taxonomy" id="2020626"/>
    <lineage>
        <taxon>Bacteria</taxon>
        <taxon>Bacteria division WOR-3</taxon>
    </lineage>
</organism>
<comment type="function">
    <text evidence="7">Binds together with bS18 to 16S ribosomal RNA.</text>
</comment>
<dbReference type="InterPro" id="IPR014717">
    <property type="entry name" value="Transl_elong_EF1B/ribsomal_bS6"/>
</dbReference>
<evidence type="ECO:0000313" key="9">
    <source>
        <dbReference type="Proteomes" id="UP000216312"/>
    </source>
</evidence>
<accession>A0A257LT91</accession>
<keyword evidence="4 7" id="KW-0689">Ribosomal protein</keyword>
<evidence type="ECO:0000256" key="7">
    <source>
        <dbReference type="HAMAP-Rule" id="MF_00360"/>
    </source>
</evidence>
<proteinExistence type="inferred from homology"/>
<evidence type="ECO:0000256" key="2">
    <source>
        <dbReference type="ARBA" id="ARBA00022730"/>
    </source>
</evidence>
<dbReference type="SUPFAM" id="SSF54995">
    <property type="entry name" value="Ribosomal protein S6"/>
    <property type="match status" value="1"/>
</dbReference>
<reference evidence="9" key="1">
    <citation type="submission" date="2017-07" db="EMBL/GenBank/DDBJ databases">
        <title>Novel pathways for hydrocarbon cycling and metabolic interdependencies in hydrothermal sediment communities.</title>
        <authorList>
            <person name="Dombrowski N."/>
            <person name="Seitz K."/>
            <person name="Teske A."/>
            <person name="Baker B."/>
        </authorList>
    </citation>
    <scope>NUCLEOTIDE SEQUENCE [LARGE SCALE GENOMIC DNA]</scope>
</reference>
<keyword evidence="5 7" id="KW-0687">Ribonucleoprotein</keyword>
<sequence length="107" mass="12804">MDETKMLYELAIILDAELDDDKVQDELRKIREWIESKGGHIEGVEEWGRRELAYPIKKREQGYYAFVYFEVPPHISLELREHLRMAPSILRFRVFKTEKLSREAHAV</sequence>
<dbReference type="InterPro" id="IPR035980">
    <property type="entry name" value="Ribosomal_bS6_sf"/>
</dbReference>
<evidence type="ECO:0000313" key="8">
    <source>
        <dbReference type="EMBL" id="OYV02863.1"/>
    </source>
</evidence>
<dbReference type="AlphaFoldDB" id="A0A257LT91"/>
<dbReference type="GO" id="GO:1990904">
    <property type="term" value="C:ribonucleoprotein complex"/>
    <property type="evidence" value="ECO:0007669"/>
    <property type="project" value="UniProtKB-KW"/>
</dbReference>
<name>A0A257LT91_UNCW3</name>
<dbReference type="InterPro" id="IPR000529">
    <property type="entry name" value="Ribosomal_bS6"/>
</dbReference>
<gene>
    <name evidence="7 8" type="primary">rpsF</name>
    <name evidence="8" type="ORF">CGW93_03500</name>
</gene>
<evidence type="ECO:0000256" key="5">
    <source>
        <dbReference type="ARBA" id="ARBA00023274"/>
    </source>
</evidence>
<evidence type="ECO:0000256" key="4">
    <source>
        <dbReference type="ARBA" id="ARBA00022980"/>
    </source>
</evidence>
<comment type="caution">
    <text evidence="8">The sequence shown here is derived from an EMBL/GenBank/DDBJ whole genome shotgun (WGS) entry which is preliminary data.</text>
</comment>
<dbReference type="Proteomes" id="UP000216312">
    <property type="component" value="Unassembled WGS sequence"/>
</dbReference>
<dbReference type="Gene3D" id="3.30.70.60">
    <property type="match status" value="1"/>
</dbReference>
<evidence type="ECO:0000256" key="1">
    <source>
        <dbReference type="ARBA" id="ARBA00009512"/>
    </source>
</evidence>
<dbReference type="CDD" id="cd00473">
    <property type="entry name" value="bS6"/>
    <property type="match status" value="1"/>
</dbReference>
<protein>
    <recommendedName>
        <fullName evidence="6 7">Small ribosomal subunit protein bS6</fullName>
    </recommendedName>
</protein>
<evidence type="ECO:0000256" key="3">
    <source>
        <dbReference type="ARBA" id="ARBA00022884"/>
    </source>
</evidence>
<keyword evidence="2 7" id="KW-0699">rRNA-binding</keyword>
<comment type="similarity">
    <text evidence="1 7">Belongs to the bacterial ribosomal protein bS6 family.</text>
</comment>
<dbReference type="PANTHER" id="PTHR21011:SF1">
    <property type="entry name" value="SMALL RIBOSOMAL SUBUNIT PROTEIN BS6M"/>
    <property type="match status" value="1"/>
</dbReference>
<dbReference type="GO" id="GO:0005840">
    <property type="term" value="C:ribosome"/>
    <property type="evidence" value="ECO:0007669"/>
    <property type="project" value="UniProtKB-KW"/>
</dbReference>
<keyword evidence="3 7" id="KW-0694">RNA-binding</keyword>
<dbReference type="HAMAP" id="MF_00360">
    <property type="entry name" value="Ribosomal_bS6"/>
    <property type="match status" value="1"/>
</dbReference>
<dbReference type="PANTHER" id="PTHR21011">
    <property type="entry name" value="MITOCHONDRIAL 28S RIBOSOMAL PROTEIN S6"/>
    <property type="match status" value="1"/>
</dbReference>
<dbReference type="GO" id="GO:0003735">
    <property type="term" value="F:structural constituent of ribosome"/>
    <property type="evidence" value="ECO:0007669"/>
    <property type="project" value="InterPro"/>
</dbReference>
<dbReference type="GO" id="GO:0005737">
    <property type="term" value="C:cytoplasm"/>
    <property type="evidence" value="ECO:0007669"/>
    <property type="project" value="UniProtKB-ARBA"/>
</dbReference>
<dbReference type="NCBIfam" id="TIGR00166">
    <property type="entry name" value="S6"/>
    <property type="match status" value="1"/>
</dbReference>
<dbReference type="InterPro" id="IPR020815">
    <property type="entry name" value="Ribosomal_bS6_CS"/>
</dbReference>
<dbReference type="GO" id="GO:0006412">
    <property type="term" value="P:translation"/>
    <property type="evidence" value="ECO:0007669"/>
    <property type="project" value="UniProtKB-UniRule"/>
</dbReference>
<dbReference type="InterPro" id="IPR020814">
    <property type="entry name" value="Ribosomal_S6_plastid/chlpt"/>
</dbReference>
<dbReference type="GO" id="GO:0070181">
    <property type="term" value="F:small ribosomal subunit rRNA binding"/>
    <property type="evidence" value="ECO:0007669"/>
    <property type="project" value="TreeGrafter"/>
</dbReference>